<proteinExistence type="predicted"/>
<keyword evidence="3" id="KW-1185">Reference proteome</keyword>
<reference evidence="2" key="1">
    <citation type="journal article" date="2017" name="Nature">
        <title>The sunflower genome provides insights into oil metabolism, flowering and Asterid evolution.</title>
        <authorList>
            <person name="Badouin H."/>
            <person name="Gouzy J."/>
            <person name="Grassa C.J."/>
            <person name="Murat F."/>
            <person name="Staton S.E."/>
            <person name="Cottret L."/>
            <person name="Lelandais-Briere C."/>
            <person name="Owens G.L."/>
            <person name="Carrere S."/>
            <person name="Mayjonade B."/>
            <person name="Legrand L."/>
            <person name="Gill N."/>
            <person name="Kane N.C."/>
            <person name="Bowers J.E."/>
            <person name="Hubner S."/>
            <person name="Bellec A."/>
            <person name="Berard A."/>
            <person name="Berges H."/>
            <person name="Blanchet N."/>
            <person name="Boniface M.C."/>
            <person name="Brunel D."/>
            <person name="Catrice O."/>
            <person name="Chaidir N."/>
            <person name="Claudel C."/>
            <person name="Donnadieu C."/>
            <person name="Faraut T."/>
            <person name="Fievet G."/>
            <person name="Helmstetter N."/>
            <person name="King M."/>
            <person name="Knapp S.J."/>
            <person name="Lai Z."/>
            <person name="Le Paslier M.C."/>
            <person name="Lippi Y."/>
            <person name="Lorenzon L."/>
            <person name="Mandel J.R."/>
            <person name="Marage G."/>
            <person name="Marchand G."/>
            <person name="Marquand E."/>
            <person name="Bret-Mestries E."/>
            <person name="Morien E."/>
            <person name="Nambeesan S."/>
            <person name="Nguyen T."/>
            <person name="Pegot-Espagnet P."/>
            <person name="Pouilly N."/>
            <person name="Raftis F."/>
            <person name="Sallet E."/>
            <person name="Schiex T."/>
            <person name="Thomas J."/>
            <person name="Vandecasteele C."/>
            <person name="Vares D."/>
            <person name="Vear F."/>
            <person name="Vautrin S."/>
            <person name="Crespi M."/>
            <person name="Mangin B."/>
            <person name="Burke J.M."/>
            <person name="Salse J."/>
            <person name="Munos S."/>
            <person name="Vincourt P."/>
            <person name="Rieseberg L.H."/>
            <person name="Langlade N.B."/>
        </authorList>
    </citation>
    <scope>NUCLEOTIDE SEQUENCE</scope>
    <source>
        <tissue evidence="2">Leaves</tissue>
    </source>
</reference>
<dbReference type="EMBL" id="MNCJ02000321">
    <property type="protein sequence ID" value="KAF5801053.1"/>
    <property type="molecule type" value="Genomic_DNA"/>
</dbReference>
<dbReference type="AlphaFoldDB" id="A0A9K3NIQ5"/>
<reference evidence="2" key="2">
    <citation type="submission" date="2020-06" db="EMBL/GenBank/DDBJ databases">
        <title>Helianthus annuus Genome sequencing and assembly Release 2.</title>
        <authorList>
            <person name="Gouzy J."/>
            <person name="Langlade N."/>
            <person name="Munos S."/>
        </authorList>
    </citation>
    <scope>NUCLEOTIDE SEQUENCE</scope>
    <source>
        <tissue evidence="2">Leaves</tissue>
    </source>
</reference>
<organism evidence="2 3">
    <name type="scientific">Helianthus annuus</name>
    <name type="common">Common sunflower</name>
    <dbReference type="NCBI Taxonomy" id="4232"/>
    <lineage>
        <taxon>Eukaryota</taxon>
        <taxon>Viridiplantae</taxon>
        <taxon>Streptophyta</taxon>
        <taxon>Embryophyta</taxon>
        <taxon>Tracheophyta</taxon>
        <taxon>Spermatophyta</taxon>
        <taxon>Magnoliopsida</taxon>
        <taxon>eudicotyledons</taxon>
        <taxon>Gunneridae</taxon>
        <taxon>Pentapetalae</taxon>
        <taxon>asterids</taxon>
        <taxon>campanulids</taxon>
        <taxon>Asterales</taxon>
        <taxon>Asteraceae</taxon>
        <taxon>Asteroideae</taxon>
        <taxon>Heliantheae alliance</taxon>
        <taxon>Heliantheae</taxon>
        <taxon>Helianthus</taxon>
    </lineage>
</organism>
<dbReference type="Gramene" id="mRNA:HanXRQr2_Chr06g0243671">
    <property type="protein sequence ID" value="CDS:HanXRQr2_Chr06g0243671.1"/>
    <property type="gene ID" value="HanXRQr2_Chr06g0243671"/>
</dbReference>
<feature type="region of interest" description="Disordered" evidence="1">
    <location>
        <begin position="1"/>
        <end position="21"/>
    </location>
</feature>
<gene>
    <name evidence="2" type="ORF">HanXRQr2_Chr06g0243671</name>
</gene>
<comment type="caution">
    <text evidence="2">The sequence shown here is derived from an EMBL/GenBank/DDBJ whole genome shotgun (WGS) entry which is preliminary data.</text>
</comment>
<evidence type="ECO:0000313" key="3">
    <source>
        <dbReference type="Proteomes" id="UP000215914"/>
    </source>
</evidence>
<protein>
    <submittedName>
        <fullName evidence="2">Uncharacterized protein</fullName>
    </submittedName>
</protein>
<name>A0A9K3NIQ5_HELAN</name>
<evidence type="ECO:0000313" key="2">
    <source>
        <dbReference type="EMBL" id="KAF5801053.1"/>
    </source>
</evidence>
<evidence type="ECO:0000256" key="1">
    <source>
        <dbReference type="SAM" id="MobiDB-lite"/>
    </source>
</evidence>
<dbReference type="Proteomes" id="UP000215914">
    <property type="component" value="Unassembled WGS sequence"/>
</dbReference>
<sequence>MPCGRPMGRPAPASTPPVSEFESPKLIIRGLDAEIPTSIQTHDNNRITLFISIISF</sequence>
<accession>A0A9K3NIQ5</accession>